<dbReference type="Pfam" id="PF03171">
    <property type="entry name" value="2OG-FeII_Oxy"/>
    <property type="match status" value="1"/>
</dbReference>
<dbReference type="SUPFAM" id="SSF51197">
    <property type="entry name" value="Clavaminate synthase-like"/>
    <property type="match status" value="1"/>
</dbReference>
<keyword evidence="6" id="KW-1185">Reference proteome</keyword>
<dbReference type="InterPro" id="IPR050231">
    <property type="entry name" value="Iron_ascorbate_oxido_reductase"/>
</dbReference>
<comment type="caution">
    <text evidence="5">The sequence shown here is derived from an EMBL/GenBank/DDBJ whole genome shotgun (WGS) entry which is preliminary data.</text>
</comment>
<dbReference type="InterPro" id="IPR027443">
    <property type="entry name" value="IPNS-like_sf"/>
</dbReference>
<gene>
    <name evidence="5" type="ORF">G2W53_012573</name>
</gene>
<dbReference type="OrthoDB" id="288590at2759"/>
<protein>
    <submittedName>
        <fullName evidence="5">Putative 2-oxoglutarate-dependent dioxygenase AOP1</fullName>
    </submittedName>
</protein>
<dbReference type="AlphaFoldDB" id="A0A834WNP2"/>
<dbReference type="EMBL" id="JAAIUW010000005">
    <property type="protein sequence ID" value="KAF7830240.1"/>
    <property type="molecule type" value="Genomic_DNA"/>
</dbReference>
<sequence>MSKKVREACESHGCFVLLCDNIITREAREEILKCLKCLFDLPEDTKSKHKSPKPYRSYHSTKCPVIPLCESFGIDDVPLGDTARSFTHLMWPHGNPAFCETLKRMGSEMLELNLMVLKMIVEGLGLPKRYMSDAEKMKSTSNLRLMKYRVPSNSKSPEPGLVAHTDKSALTVLCQNEVQGLEVQTKQGKWAWSNGRLHAATHRVMMGGEKERYSFGVFAVPKEEVVIQVPAELVDADHPLRYRPFLYGQYFDFYTCSLQHNALELFAALSPPLTLN</sequence>
<evidence type="ECO:0000259" key="4">
    <source>
        <dbReference type="Pfam" id="PF14226"/>
    </source>
</evidence>
<dbReference type="Pfam" id="PF14226">
    <property type="entry name" value="DIOX_N"/>
    <property type="match status" value="1"/>
</dbReference>
<dbReference type="InterPro" id="IPR044861">
    <property type="entry name" value="IPNS-like_FE2OG_OXY"/>
</dbReference>
<organism evidence="5 6">
    <name type="scientific">Senna tora</name>
    <dbReference type="NCBI Taxonomy" id="362788"/>
    <lineage>
        <taxon>Eukaryota</taxon>
        <taxon>Viridiplantae</taxon>
        <taxon>Streptophyta</taxon>
        <taxon>Embryophyta</taxon>
        <taxon>Tracheophyta</taxon>
        <taxon>Spermatophyta</taxon>
        <taxon>Magnoliopsida</taxon>
        <taxon>eudicotyledons</taxon>
        <taxon>Gunneridae</taxon>
        <taxon>Pentapetalae</taxon>
        <taxon>rosids</taxon>
        <taxon>fabids</taxon>
        <taxon>Fabales</taxon>
        <taxon>Fabaceae</taxon>
        <taxon>Caesalpinioideae</taxon>
        <taxon>Cassia clade</taxon>
        <taxon>Senna</taxon>
    </lineage>
</organism>
<evidence type="ECO:0000256" key="1">
    <source>
        <dbReference type="ARBA" id="ARBA00022723"/>
    </source>
</evidence>
<dbReference type="GO" id="GO:0046872">
    <property type="term" value="F:metal ion binding"/>
    <property type="evidence" value="ECO:0007669"/>
    <property type="project" value="UniProtKB-KW"/>
</dbReference>
<accession>A0A834WNP2</accession>
<reference evidence="5" key="1">
    <citation type="submission" date="2020-09" db="EMBL/GenBank/DDBJ databases">
        <title>Genome-Enabled Discovery of Anthraquinone Biosynthesis in Senna tora.</title>
        <authorList>
            <person name="Kang S.-H."/>
            <person name="Pandey R.P."/>
            <person name="Lee C.-M."/>
            <person name="Sim J.-S."/>
            <person name="Jeong J.-T."/>
            <person name="Choi B.-S."/>
            <person name="Jung M."/>
            <person name="Ginzburg D."/>
            <person name="Zhao K."/>
            <person name="Won S.Y."/>
            <person name="Oh T.-J."/>
            <person name="Yu Y."/>
            <person name="Kim N.-H."/>
            <person name="Lee O.R."/>
            <person name="Lee T.-H."/>
            <person name="Bashyal P."/>
            <person name="Kim T.-S."/>
            <person name="Lee W.-H."/>
            <person name="Kawkins C."/>
            <person name="Kim C.-K."/>
            <person name="Kim J.S."/>
            <person name="Ahn B.O."/>
            <person name="Rhee S.Y."/>
            <person name="Sohng J.K."/>
        </authorList>
    </citation>
    <scope>NUCLEOTIDE SEQUENCE</scope>
    <source>
        <tissue evidence="5">Leaf</tissue>
    </source>
</reference>
<evidence type="ECO:0000256" key="2">
    <source>
        <dbReference type="ARBA" id="ARBA00023004"/>
    </source>
</evidence>
<feature type="domain" description="Isopenicillin N synthase-like Fe(2+) 2OG dioxygenase" evidence="3">
    <location>
        <begin position="156"/>
        <end position="219"/>
    </location>
</feature>
<keyword evidence="1" id="KW-0479">Metal-binding</keyword>
<dbReference type="PANTHER" id="PTHR47990">
    <property type="entry name" value="2-OXOGLUTARATE (2OG) AND FE(II)-DEPENDENT OXYGENASE SUPERFAMILY PROTEIN-RELATED"/>
    <property type="match status" value="1"/>
</dbReference>
<keyword evidence="2" id="KW-0408">Iron</keyword>
<dbReference type="Proteomes" id="UP000634136">
    <property type="component" value="Unassembled WGS sequence"/>
</dbReference>
<evidence type="ECO:0000313" key="6">
    <source>
        <dbReference type="Proteomes" id="UP000634136"/>
    </source>
</evidence>
<name>A0A834WNP2_9FABA</name>
<proteinExistence type="predicted"/>
<dbReference type="InterPro" id="IPR026992">
    <property type="entry name" value="DIOX_N"/>
</dbReference>
<dbReference type="Gene3D" id="2.60.120.330">
    <property type="entry name" value="B-lactam Antibiotic, Isopenicillin N Synthase, Chain"/>
    <property type="match status" value="1"/>
</dbReference>
<keyword evidence="5" id="KW-0560">Oxidoreductase</keyword>
<evidence type="ECO:0000259" key="3">
    <source>
        <dbReference type="Pfam" id="PF03171"/>
    </source>
</evidence>
<dbReference type="GO" id="GO:0051213">
    <property type="term" value="F:dioxygenase activity"/>
    <property type="evidence" value="ECO:0007669"/>
    <property type="project" value="UniProtKB-KW"/>
</dbReference>
<evidence type="ECO:0000313" key="5">
    <source>
        <dbReference type="EMBL" id="KAF7830240.1"/>
    </source>
</evidence>
<feature type="domain" description="Non-haem dioxygenase N-terminal" evidence="4">
    <location>
        <begin position="2"/>
        <end position="60"/>
    </location>
</feature>
<keyword evidence="5" id="KW-0223">Dioxygenase</keyword>